<evidence type="ECO:0000313" key="7">
    <source>
        <dbReference type="Proteomes" id="UP000261520"/>
    </source>
</evidence>
<dbReference type="SUPFAM" id="SSF56968">
    <property type="entry name" value="Lipovitellin-phosvitin complex, beta-sheet shell regions"/>
    <property type="match status" value="1"/>
</dbReference>
<sequence>MLEVSQNLVFSRIYKTPIVPLNAEYRPRGSLKYEFSTELWRSPVRILKMTDVKEQVADVLNHLVVSNRDKVHEDAPLKFLELIELLRASDVTELQWLMDAIPTIGTKAALEIVMDEILRRDMSVPEATQVLIGTLHMLEPTSEIIQKVWVSEHLAQSKTTHIHYKFFPQRIQVYFDKAFAEKNTQEIVLLAKVMANAHHPWSYKAITKLLPIHGTAGYKLSHRVHIEAILALRGIAQQKPKEVQNLALQLFMDKTLHPELRMLAIMALLEIKSSMAVMTNVVNVIKSDRSLPVISFTYSLIKSLSRSTDSILPFFLQNKFLGDSVTPAFVLILRAVRANNNKPLGYQIAAYEDRNNNRVQMIIAALAAEDNWSFCADAIGLAKNKAVAKLAWGEKCKTYDTMITAETGLVQNKVAVRVRLAWNRLPTSLVRNVKISVEAQQLSLVVVVESEKVLGIIVKSPARGELTTFSNKQYKNYMPNSCYQLMAQDCTDDLKFIVLMKKDSADRHMVNVKIGTNDIDMLLNGEIPTVTMNGKEIARDSLPYNKDSVKIEMKAGNKIVLYAQTFGITELHFSASDVSIRVPEYMRNRVCGLCGQGNGDRRNDYRMPSGRVTDNPISFAHSWTLSSQRCRLNQESIELERDITIHGVQSKCISVHPVLRCRHGCTPTRTTMTKVGFHCRPRSNQVSDVHERSIDMTESVEAHLDCSCTSQCT</sequence>
<dbReference type="PANTHER" id="PTHR23345">
    <property type="entry name" value="VITELLOGENIN-RELATED"/>
    <property type="match status" value="1"/>
</dbReference>
<evidence type="ECO:0000313" key="6">
    <source>
        <dbReference type="Ensembl" id="ENSPMGP00000015847.1"/>
    </source>
</evidence>
<dbReference type="GO" id="GO:0045735">
    <property type="term" value="F:nutrient reservoir activity"/>
    <property type="evidence" value="ECO:0007669"/>
    <property type="project" value="UniProtKB-KW"/>
</dbReference>
<dbReference type="AlphaFoldDB" id="A0A3B4AFI9"/>
<protein>
    <submittedName>
        <fullName evidence="6">Uncharacterized protein</fullName>
    </submittedName>
</protein>
<dbReference type="PANTHER" id="PTHR23345:SF9">
    <property type="entry name" value="VITELLOGENIN-RELATED"/>
    <property type="match status" value="1"/>
</dbReference>
<dbReference type="SMART" id="SM00216">
    <property type="entry name" value="VWD"/>
    <property type="match status" value="1"/>
</dbReference>
<keyword evidence="7" id="KW-1185">Reference proteome</keyword>
<evidence type="ECO:0000256" key="2">
    <source>
        <dbReference type="ARBA" id="ARBA00023180"/>
    </source>
</evidence>
<dbReference type="InterPro" id="IPR001846">
    <property type="entry name" value="VWF_type-D"/>
</dbReference>
<dbReference type="InterPro" id="IPR015819">
    <property type="entry name" value="Lipid_transp_b-sht_shell"/>
</dbReference>
<organism evidence="6 7">
    <name type="scientific">Periophthalmus magnuspinnatus</name>
    <dbReference type="NCBI Taxonomy" id="409849"/>
    <lineage>
        <taxon>Eukaryota</taxon>
        <taxon>Metazoa</taxon>
        <taxon>Chordata</taxon>
        <taxon>Craniata</taxon>
        <taxon>Vertebrata</taxon>
        <taxon>Euteleostomi</taxon>
        <taxon>Actinopterygii</taxon>
        <taxon>Neopterygii</taxon>
        <taxon>Teleostei</taxon>
        <taxon>Neoteleostei</taxon>
        <taxon>Acanthomorphata</taxon>
        <taxon>Gobiaria</taxon>
        <taxon>Gobiiformes</taxon>
        <taxon>Gobioidei</taxon>
        <taxon>Gobiidae</taxon>
        <taxon>Oxudercinae</taxon>
        <taxon>Periophthalmus</taxon>
    </lineage>
</organism>
<evidence type="ECO:0000256" key="1">
    <source>
        <dbReference type="ARBA" id="ARBA00022761"/>
    </source>
</evidence>
<dbReference type="InterPro" id="IPR050733">
    <property type="entry name" value="Vitellogenin/Apolipophorin"/>
</dbReference>
<dbReference type="PROSITE" id="PS51211">
    <property type="entry name" value="VITELLOGENIN"/>
    <property type="match status" value="1"/>
</dbReference>
<dbReference type="SMART" id="SM01170">
    <property type="entry name" value="DUF1944"/>
    <property type="match status" value="1"/>
</dbReference>
<evidence type="ECO:0000256" key="3">
    <source>
        <dbReference type="PROSITE-ProRule" id="PRU00557"/>
    </source>
</evidence>
<comment type="caution">
    <text evidence="3">Lacks conserved residue(s) required for the propagation of feature annotation.</text>
</comment>
<dbReference type="Gene3D" id="2.20.90.10">
    <property type="entry name" value="Vitellinogen, beta-sheet shell domain"/>
    <property type="match status" value="1"/>
</dbReference>
<dbReference type="Gene3D" id="1.25.10.20">
    <property type="entry name" value="Vitellinogen, superhelical"/>
    <property type="match status" value="1"/>
</dbReference>
<feature type="domain" description="VWFD" evidence="5">
    <location>
        <begin position="453"/>
        <end position="631"/>
    </location>
</feature>
<reference evidence="6" key="1">
    <citation type="submission" date="2025-08" db="UniProtKB">
        <authorList>
            <consortium name="Ensembl"/>
        </authorList>
    </citation>
    <scope>IDENTIFICATION</scope>
</reference>
<dbReference type="SMART" id="SM00638">
    <property type="entry name" value="LPD_N"/>
    <property type="match status" value="1"/>
</dbReference>
<dbReference type="Pfam" id="PF01347">
    <property type="entry name" value="Vitellogenin_N"/>
    <property type="match status" value="2"/>
</dbReference>
<proteinExistence type="predicted"/>
<dbReference type="STRING" id="409849.ENSPMGP00000015847"/>
<reference evidence="6" key="2">
    <citation type="submission" date="2025-09" db="UniProtKB">
        <authorList>
            <consortium name="Ensembl"/>
        </authorList>
    </citation>
    <scope>IDENTIFICATION</scope>
</reference>
<dbReference type="InterPro" id="IPR011030">
    <property type="entry name" value="Lipovitellin_superhlx_dom"/>
</dbReference>
<dbReference type="Pfam" id="PF00094">
    <property type="entry name" value="VWD"/>
    <property type="match status" value="1"/>
</dbReference>
<evidence type="ECO:0000259" key="5">
    <source>
        <dbReference type="PROSITE" id="PS51233"/>
    </source>
</evidence>
<dbReference type="Pfam" id="PF09175">
    <property type="entry name" value="Vit_b-sht_shell"/>
    <property type="match status" value="1"/>
</dbReference>
<feature type="domain" description="Vitellogenin" evidence="4">
    <location>
        <begin position="1"/>
        <end position="379"/>
    </location>
</feature>
<dbReference type="GO" id="GO:0032355">
    <property type="term" value="P:response to estradiol"/>
    <property type="evidence" value="ECO:0007669"/>
    <property type="project" value="TreeGrafter"/>
</dbReference>
<dbReference type="InterPro" id="IPR015258">
    <property type="entry name" value="Vitellinogen_b-sht_shell"/>
</dbReference>
<dbReference type="SUPFAM" id="SSF48431">
    <property type="entry name" value="Lipovitellin-phosvitin complex, superhelical domain"/>
    <property type="match status" value="1"/>
</dbReference>
<dbReference type="Proteomes" id="UP000261520">
    <property type="component" value="Unplaced"/>
</dbReference>
<dbReference type="GO" id="GO:0005319">
    <property type="term" value="F:lipid transporter activity"/>
    <property type="evidence" value="ECO:0007669"/>
    <property type="project" value="InterPro"/>
</dbReference>
<keyword evidence="1" id="KW-0758">Storage protein</keyword>
<name>A0A3B4AFI9_9GOBI</name>
<dbReference type="GO" id="GO:0071391">
    <property type="term" value="P:cellular response to estrogen stimulus"/>
    <property type="evidence" value="ECO:0007669"/>
    <property type="project" value="TreeGrafter"/>
</dbReference>
<dbReference type="PROSITE" id="PS51233">
    <property type="entry name" value="VWFD"/>
    <property type="match status" value="1"/>
</dbReference>
<dbReference type="Ensembl" id="ENSPMGT00000016909.1">
    <property type="protein sequence ID" value="ENSPMGP00000015847.1"/>
    <property type="gene ID" value="ENSPMGG00000012985.1"/>
</dbReference>
<accession>A0A3B4AFI9</accession>
<keyword evidence="2" id="KW-0325">Glycoprotein</keyword>
<dbReference type="InterPro" id="IPR001747">
    <property type="entry name" value="Vitellogenin_N"/>
</dbReference>
<dbReference type="InterPro" id="IPR037088">
    <property type="entry name" value="Vitellinogen_b-sht_shell_sf"/>
</dbReference>
<evidence type="ECO:0000259" key="4">
    <source>
        <dbReference type="PROSITE" id="PS51211"/>
    </source>
</evidence>